<dbReference type="STRING" id="448386.A0A2V3IRC1"/>
<dbReference type="OrthoDB" id="274726at2759"/>
<dbReference type="PANTHER" id="PTHR20978">
    <property type="entry name" value="SPLICING FACTOR 3B SUBUNIT 5"/>
    <property type="match status" value="1"/>
</dbReference>
<proteinExistence type="predicted"/>
<gene>
    <name evidence="2" type="ORF">BWQ96_05528</name>
</gene>
<dbReference type="GO" id="GO:0000398">
    <property type="term" value="P:mRNA splicing, via spliceosome"/>
    <property type="evidence" value="ECO:0007669"/>
    <property type="project" value="TreeGrafter"/>
</dbReference>
<reference evidence="2 3" key="1">
    <citation type="journal article" date="2018" name="Mol. Biol. Evol.">
        <title>Analysis of the draft genome of the red seaweed Gracilariopsis chorda provides insights into genome size evolution in Rhodophyta.</title>
        <authorList>
            <person name="Lee J."/>
            <person name="Yang E.C."/>
            <person name="Graf L."/>
            <person name="Yang J.H."/>
            <person name="Qiu H."/>
            <person name="Zel Zion U."/>
            <person name="Chan C.X."/>
            <person name="Stephens T.G."/>
            <person name="Weber A.P.M."/>
            <person name="Boo G.H."/>
            <person name="Boo S.M."/>
            <person name="Kim K.M."/>
            <person name="Shin Y."/>
            <person name="Jung M."/>
            <person name="Lee S.J."/>
            <person name="Yim H.S."/>
            <person name="Lee J.H."/>
            <person name="Bhattacharya D."/>
            <person name="Yoon H.S."/>
        </authorList>
    </citation>
    <scope>NUCLEOTIDE SEQUENCE [LARGE SCALE GENOMIC DNA]</scope>
    <source>
        <strain evidence="2 3">SKKU-2015</strain>
        <tissue evidence="2">Whole body</tissue>
    </source>
</reference>
<accession>A0A2V3IRC1</accession>
<feature type="region of interest" description="Disordered" evidence="1">
    <location>
        <begin position="1"/>
        <end position="22"/>
    </location>
</feature>
<dbReference type="Pfam" id="PF07189">
    <property type="entry name" value="SF3b10"/>
    <property type="match status" value="1"/>
</dbReference>
<keyword evidence="3" id="KW-1185">Reference proteome</keyword>
<dbReference type="InterPro" id="IPR009846">
    <property type="entry name" value="SF3b5/RDS3-10"/>
</dbReference>
<protein>
    <submittedName>
        <fullName evidence="2">Putative splicing factor 3B subunit 5</fullName>
    </submittedName>
</protein>
<comment type="caution">
    <text evidence="2">The sequence shown here is derived from an EMBL/GenBank/DDBJ whole genome shotgun (WGS) entry which is preliminary data.</text>
</comment>
<dbReference type="PANTHER" id="PTHR20978:SF0">
    <property type="entry name" value="SPLICING FACTOR 3B SUBUNIT 5"/>
    <property type="match status" value="1"/>
</dbReference>
<evidence type="ECO:0000256" key="1">
    <source>
        <dbReference type="SAM" id="MobiDB-lite"/>
    </source>
</evidence>
<dbReference type="Proteomes" id="UP000247409">
    <property type="component" value="Unassembled WGS sequence"/>
</dbReference>
<organism evidence="2 3">
    <name type="scientific">Gracilariopsis chorda</name>
    <dbReference type="NCBI Taxonomy" id="448386"/>
    <lineage>
        <taxon>Eukaryota</taxon>
        <taxon>Rhodophyta</taxon>
        <taxon>Florideophyceae</taxon>
        <taxon>Rhodymeniophycidae</taxon>
        <taxon>Gracilariales</taxon>
        <taxon>Gracilariaceae</taxon>
        <taxon>Gracilariopsis</taxon>
    </lineage>
</organism>
<sequence length="102" mass="11445">MQRTTLRTMAPNNQQNGGSFSQLESLHARYVGTGHAGTTQHEWATNQHRDSIACYLGRPSMLQYFAVAEGISMGRVKLNLLEKMHRPCGEPPKKKSLDEFAK</sequence>
<dbReference type="GO" id="GO:0005686">
    <property type="term" value="C:U2 snRNP"/>
    <property type="evidence" value="ECO:0007669"/>
    <property type="project" value="TreeGrafter"/>
</dbReference>
<evidence type="ECO:0000313" key="2">
    <source>
        <dbReference type="EMBL" id="PXF44671.1"/>
    </source>
</evidence>
<evidence type="ECO:0000313" key="3">
    <source>
        <dbReference type="Proteomes" id="UP000247409"/>
    </source>
</evidence>
<dbReference type="EMBL" id="NBIV01000083">
    <property type="protein sequence ID" value="PXF44671.1"/>
    <property type="molecule type" value="Genomic_DNA"/>
</dbReference>
<name>A0A2V3IRC1_9FLOR</name>
<dbReference type="AlphaFoldDB" id="A0A2V3IRC1"/>
<dbReference type="GO" id="GO:0071011">
    <property type="term" value="C:precatalytic spliceosome"/>
    <property type="evidence" value="ECO:0007669"/>
    <property type="project" value="TreeGrafter"/>
</dbReference>